<gene>
    <name evidence="8" type="ORF">C942_01648</name>
</gene>
<dbReference type="GO" id="GO:0016829">
    <property type="term" value="F:lyase activity"/>
    <property type="evidence" value="ECO:0007669"/>
    <property type="project" value="UniProtKB-KW"/>
</dbReference>
<dbReference type="NCBIfam" id="TIGR03142">
    <property type="entry name" value="cytochro_ccmI"/>
    <property type="match status" value="1"/>
</dbReference>
<dbReference type="InterPro" id="IPR011990">
    <property type="entry name" value="TPR-like_helical_dom_sf"/>
</dbReference>
<proteinExistence type="predicted"/>
<dbReference type="GO" id="GO:0005886">
    <property type="term" value="C:plasma membrane"/>
    <property type="evidence" value="ECO:0007669"/>
    <property type="project" value="TreeGrafter"/>
</dbReference>
<evidence type="ECO:0000256" key="2">
    <source>
        <dbReference type="ARBA" id="ARBA00022737"/>
    </source>
</evidence>
<dbReference type="AlphaFoldDB" id="L8J8D7"/>
<evidence type="ECO:0000313" key="9">
    <source>
        <dbReference type="Proteomes" id="UP000011134"/>
    </source>
</evidence>
<evidence type="ECO:0000256" key="1">
    <source>
        <dbReference type="ARBA" id="ARBA00004196"/>
    </source>
</evidence>
<keyword evidence="2" id="KW-0677">Repeat</keyword>
<keyword evidence="5" id="KW-1133">Transmembrane helix</keyword>
<comment type="subcellular location">
    <subcellularLocation>
        <location evidence="1">Cell envelope</location>
    </subcellularLocation>
</comment>
<dbReference type="GO" id="GO:0017004">
    <property type="term" value="P:cytochrome complex assembly"/>
    <property type="evidence" value="ECO:0007669"/>
    <property type="project" value="UniProtKB-KW"/>
</dbReference>
<accession>L8J8D7</accession>
<dbReference type="Pfam" id="PF23914">
    <property type="entry name" value="TPR_CcmH_CycH"/>
    <property type="match status" value="1"/>
</dbReference>
<dbReference type="PATRIC" id="fig|1056511.3.peg.2725"/>
<evidence type="ECO:0000259" key="7">
    <source>
        <dbReference type="Pfam" id="PF23914"/>
    </source>
</evidence>
<dbReference type="GO" id="GO:0030313">
    <property type="term" value="C:cell envelope"/>
    <property type="evidence" value="ECO:0007669"/>
    <property type="project" value="UniProtKB-SubCell"/>
</dbReference>
<keyword evidence="5" id="KW-0472">Membrane</keyword>
<keyword evidence="3" id="KW-0201">Cytochrome c-type biogenesis</keyword>
<feature type="transmembrane region" description="Helical" evidence="5">
    <location>
        <begin position="90"/>
        <end position="110"/>
    </location>
</feature>
<evidence type="ECO:0000259" key="6">
    <source>
        <dbReference type="Pfam" id="PF23892"/>
    </source>
</evidence>
<sequence length="403" mass="44609">MTLFWIVTVVLILIAAAIFVVPIFGKPQDDIASRDELNKAFFKDRITELENESSEGLVNNRDELVTELQQSLLDDVPANSEEHKSEVSPLMLLPGVVLLVAVCYGMYFSVGNIGKVESWHQTVAQLPELTQRLMDEQGAEPLSDAEMTDLTLALRTRLHETPDDATGWLLLGRIGMANRDASTADGAMRRAYALDPENPEVQLSYAQSLMMMGNPQQIDFARQLLRSVIRQDHTNLRAMSLLAFDAFENGEYSKAVSYWTMMKQMVGEDDPRAEMLERSIERARSQVAQESNIATTVSVEVALDPTVKLPSEGLVIVSVHSADGAPMPVAARRIPLSQFPISLTMTDNDSMIPERLMSSLPEMVVKARIDTDGNVMTKKGDWYGQSDVVTLGGSTKIVINAQY</sequence>
<keyword evidence="5" id="KW-0812">Transmembrane</keyword>
<dbReference type="Gene3D" id="1.25.40.10">
    <property type="entry name" value="Tetratricopeptide repeat domain"/>
    <property type="match status" value="1"/>
</dbReference>
<dbReference type="Proteomes" id="UP000011134">
    <property type="component" value="Unassembled WGS sequence"/>
</dbReference>
<feature type="domain" description="Cytochrome c-type biogenesis protein H Ig-like" evidence="6">
    <location>
        <begin position="297"/>
        <end position="399"/>
    </location>
</feature>
<dbReference type="Pfam" id="PF23892">
    <property type="entry name" value="Ig_CycH"/>
    <property type="match status" value="1"/>
</dbReference>
<dbReference type="InterPro" id="IPR056413">
    <property type="entry name" value="TPR_CcmH_CycH"/>
</dbReference>
<dbReference type="PANTHER" id="PTHR47870">
    <property type="entry name" value="CYTOCHROME C-TYPE BIOGENESIS PROTEIN CCMH"/>
    <property type="match status" value="1"/>
</dbReference>
<dbReference type="OrthoDB" id="9776053at2"/>
<feature type="transmembrane region" description="Helical" evidence="5">
    <location>
        <begin position="6"/>
        <end position="24"/>
    </location>
</feature>
<organism evidence="8 9">
    <name type="scientific">Photobacterium marinum</name>
    <dbReference type="NCBI Taxonomy" id="1056511"/>
    <lineage>
        <taxon>Bacteria</taxon>
        <taxon>Pseudomonadati</taxon>
        <taxon>Pseudomonadota</taxon>
        <taxon>Gammaproteobacteria</taxon>
        <taxon>Vibrionales</taxon>
        <taxon>Vibrionaceae</taxon>
        <taxon>Photobacterium</taxon>
    </lineage>
</organism>
<dbReference type="InterPro" id="IPR051263">
    <property type="entry name" value="C-type_cytochrome_biogenesis"/>
</dbReference>
<evidence type="ECO:0000256" key="4">
    <source>
        <dbReference type="ARBA" id="ARBA00022803"/>
    </source>
</evidence>
<comment type="caution">
    <text evidence="8">The sequence shown here is derived from an EMBL/GenBank/DDBJ whole genome shotgun (WGS) entry which is preliminary data.</text>
</comment>
<dbReference type="PANTHER" id="PTHR47870:SF2">
    <property type="entry name" value="FORMATE-DEPENDENT NITRITE REDUCTASE COMPLEX SUBUNIT NRFF"/>
    <property type="match status" value="1"/>
</dbReference>
<keyword evidence="4" id="KW-0802">TPR repeat</keyword>
<protein>
    <submittedName>
        <fullName evidence="8">Cytochrome c heme lyase subunit CcmH</fullName>
    </submittedName>
</protein>
<name>L8J8D7_9GAMM</name>
<dbReference type="InterPro" id="IPR056412">
    <property type="entry name" value="Ig_CycH"/>
</dbReference>
<dbReference type="EMBL" id="AMZO01000020">
    <property type="protein sequence ID" value="ELR65076.1"/>
    <property type="molecule type" value="Genomic_DNA"/>
</dbReference>
<evidence type="ECO:0000256" key="3">
    <source>
        <dbReference type="ARBA" id="ARBA00022748"/>
    </source>
</evidence>
<dbReference type="RefSeq" id="WP_007466457.1">
    <property type="nucleotide sequence ID" value="NZ_AMZO01000020.1"/>
</dbReference>
<keyword evidence="8" id="KW-0456">Lyase</keyword>
<keyword evidence="9" id="KW-1185">Reference proteome</keyword>
<evidence type="ECO:0000313" key="8">
    <source>
        <dbReference type="EMBL" id="ELR65076.1"/>
    </source>
</evidence>
<feature type="domain" description="Cytochrome c-type biogenesis protein H TPR" evidence="7">
    <location>
        <begin position="115"/>
        <end position="273"/>
    </location>
</feature>
<evidence type="ECO:0000256" key="5">
    <source>
        <dbReference type="SAM" id="Phobius"/>
    </source>
</evidence>
<dbReference type="InterPro" id="IPR017560">
    <property type="entry name" value="Cyt_c_biogenesis_CcmI"/>
</dbReference>
<reference evidence="8 9" key="1">
    <citation type="submission" date="2012-12" db="EMBL/GenBank/DDBJ databases">
        <title>Genome Assembly of Photobacterium sp. AK15.</title>
        <authorList>
            <person name="Khatri I."/>
            <person name="Vaidya B."/>
            <person name="Srinivas T.N.R."/>
            <person name="Subramanian S."/>
            <person name="Pinnaka A."/>
        </authorList>
    </citation>
    <scope>NUCLEOTIDE SEQUENCE [LARGE SCALE GENOMIC DNA]</scope>
    <source>
        <strain evidence="8 9">AK15</strain>
    </source>
</reference>
<dbReference type="SUPFAM" id="SSF48452">
    <property type="entry name" value="TPR-like"/>
    <property type="match status" value="1"/>
</dbReference>